<dbReference type="EMBL" id="LGHE01000042">
    <property type="protein sequence ID" value="KUL03046.1"/>
    <property type="molecule type" value="Genomic_DNA"/>
</dbReference>
<feature type="modified residue" description="N6-(pyridoxal phosphate)lysine" evidence="6 7">
    <location>
        <position position="229"/>
    </location>
</feature>
<comment type="similarity">
    <text evidence="5">Belongs to the group II decarboxylase family. Sphingosine-1-phosphate lyase subfamily.</text>
</comment>
<dbReference type="PATRIC" id="fig|2198.3.peg.370"/>
<evidence type="ECO:0000256" key="5">
    <source>
        <dbReference type="ARBA" id="ARBA00038302"/>
    </source>
</evidence>
<keyword evidence="3 6" id="KW-0663">Pyridoxal phosphate</keyword>
<comment type="cofactor">
    <cofactor evidence="1 6 7">
        <name>pyridoxal 5'-phosphate</name>
        <dbReference type="ChEBI" id="CHEBI:597326"/>
    </cofactor>
</comment>
<dbReference type="GO" id="GO:0004837">
    <property type="term" value="F:tyrosine decarboxylase activity"/>
    <property type="evidence" value="ECO:0007669"/>
    <property type="project" value="UniProtKB-UniRule"/>
</dbReference>
<dbReference type="InterPro" id="IPR015421">
    <property type="entry name" value="PyrdxlP-dep_Trfase_major"/>
</dbReference>
<dbReference type="InterPro" id="IPR015424">
    <property type="entry name" value="PyrdxlP-dep_Trfase"/>
</dbReference>
<dbReference type="UniPathway" id="UPA00241"/>
<gene>
    <name evidence="6" type="primary">mfnA</name>
    <name evidence="8" type="ORF">XD82_0345</name>
    <name evidence="9" type="ORF">XE10_0563</name>
</gene>
<evidence type="ECO:0000256" key="7">
    <source>
        <dbReference type="PIRSR" id="PIRSR602129-50"/>
    </source>
</evidence>
<dbReference type="GO" id="GO:0030170">
    <property type="term" value="F:pyridoxal phosphate binding"/>
    <property type="evidence" value="ECO:0007669"/>
    <property type="project" value="UniProtKB-UniRule"/>
</dbReference>
<dbReference type="SUPFAM" id="SSF53383">
    <property type="entry name" value="PLP-dependent transferases"/>
    <property type="match status" value="1"/>
</dbReference>
<dbReference type="AlphaFoldDB" id="A0A101GRV5"/>
<dbReference type="InterPro" id="IPR050477">
    <property type="entry name" value="GrpII_AminoAcid_Decarb"/>
</dbReference>
<reference evidence="8" key="1">
    <citation type="journal article" date="2015" name="MBio">
        <title>Genome-resolved metagenomic analysis reveals roles for candidate phyla and other microbial community members in biogeochemical transformations in oil reservoirs.</title>
        <authorList>
            <person name="Hu P."/>
            <person name="Tom L."/>
            <person name="Singh A."/>
            <person name="Thomas B.C."/>
            <person name="Baker B.J."/>
            <person name="Piceno Y.M."/>
            <person name="Andersen G.L."/>
            <person name="Banfield J.F."/>
        </authorList>
    </citation>
    <scope>NUCLEOTIDE SEQUENCE [LARGE SCALE GENOMIC DNA]</scope>
    <source>
        <strain evidence="8">62_101</strain>
        <strain evidence="9">63_41</strain>
    </source>
</reference>
<dbReference type="PANTHER" id="PTHR42735:SF6">
    <property type="entry name" value="SPHINGOSINE-1-PHOSPHATE LYASE 1"/>
    <property type="match status" value="1"/>
</dbReference>
<accession>A0A101GRV5</accession>
<evidence type="ECO:0000313" key="8">
    <source>
        <dbReference type="EMBL" id="KUK63407.1"/>
    </source>
</evidence>
<dbReference type="EMBL" id="LGGD01000025">
    <property type="protein sequence ID" value="KUK63407.1"/>
    <property type="molecule type" value="Genomic_DNA"/>
</dbReference>
<evidence type="ECO:0000256" key="6">
    <source>
        <dbReference type="HAMAP-Rule" id="MF_01610"/>
    </source>
</evidence>
<dbReference type="Proteomes" id="UP000054598">
    <property type="component" value="Unassembled WGS sequence"/>
</dbReference>
<evidence type="ECO:0000256" key="2">
    <source>
        <dbReference type="ARBA" id="ARBA00022793"/>
    </source>
</evidence>
<dbReference type="InterPro" id="IPR015422">
    <property type="entry name" value="PyrdxlP-dep_Trfase_small"/>
</dbReference>
<dbReference type="GO" id="GO:0019752">
    <property type="term" value="P:carboxylic acid metabolic process"/>
    <property type="evidence" value="ECO:0007669"/>
    <property type="project" value="InterPro"/>
</dbReference>
<dbReference type="HAMAP" id="MF_01610">
    <property type="entry name" value="MfnA_decarbox"/>
    <property type="match status" value="1"/>
</dbReference>
<reference evidence="10 11" key="2">
    <citation type="journal article" date="2015" name="MBio">
        <title>Genome-Resolved Metagenomic Analysis Reveals Roles for Candidate Phyla and Other Microbial Community Members in Biogeochemical Transformations in Oil Reservoirs.</title>
        <authorList>
            <person name="Hu P."/>
            <person name="Tom L."/>
            <person name="Singh A."/>
            <person name="Thomas B.C."/>
            <person name="Baker B.J."/>
            <person name="Piceno Y.M."/>
            <person name="Andersen G.L."/>
            <person name="Banfield J.F."/>
        </authorList>
    </citation>
    <scope>NUCLEOTIDE SEQUENCE [LARGE SCALE GENOMIC DNA]</scope>
</reference>
<dbReference type="GO" id="GO:0004068">
    <property type="term" value="F:aspartate 1-decarboxylase activity"/>
    <property type="evidence" value="ECO:0007669"/>
    <property type="project" value="UniProtKB-UniRule"/>
</dbReference>
<dbReference type="InterPro" id="IPR021115">
    <property type="entry name" value="Pyridoxal-P_BS"/>
</dbReference>
<keyword evidence="4 6" id="KW-0456">Lyase</keyword>
<evidence type="ECO:0000256" key="4">
    <source>
        <dbReference type="ARBA" id="ARBA00023239"/>
    </source>
</evidence>
<evidence type="ECO:0000256" key="1">
    <source>
        <dbReference type="ARBA" id="ARBA00001933"/>
    </source>
</evidence>
<comment type="function">
    <text evidence="6">Catalyzes the decarboxylation of L-tyrosine to produce tyramine for methanofuran biosynthesis. Can also catalyze the decarboxylation of L-aspartate to produce beta-alanine for coenzyme A (CoA) biosynthesis.</text>
</comment>
<evidence type="ECO:0000313" key="11">
    <source>
        <dbReference type="Proteomes" id="UP000054598"/>
    </source>
</evidence>
<dbReference type="InterPro" id="IPR020931">
    <property type="entry name" value="MfnA"/>
</dbReference>
<comment type="similarity">
    <text evidence="6">Belongs to the group II decarboxylase family. MfnA subfamily.</text>
</comment>
<evidence type="ECO:0000313" key="9">
    <source>
        <dbReference type="EMBL" id="KUL03046.1"/>
    </source>
</evidence>
<name>A0A101GRV5_9EURY</name>
<dbReference type="PROSITE" id="PS00392">
    <property type="entry name" value="DDC_GAD_HDC_YDC"/>
    <property type="match status" value="1"/>
</dbReference>
<dbReference type="GO" id="GO:2001120">
    <property type="term" value="P:methanofuran biosynthetic process"/>
    <property type="evidence" value="ECO:0007669"/>
    <property type="project" value="UniProtKB-UniRule"/>
</dbReference>
<comment type="catalytic activity">
    <reaction evidence="6">
        <text>L-aspartate + H(+) = beta-alanine + CO2</text>
        <dbReference type="Rhea" id="RHEA:19497"/>
        <dbReference type="ChEBI" id="CHEBI:15378"/>
        <dbReference type="ChEBI" id="CHEBI:16526"/>
        <dbReference type="ChEBI" id="CHEBI:29991"/>
        <dbReference type="ChEBI" id="CHEBI:57966"/>
        <dbReference type="EC" id="4.1.1.11"/>
    </reaction>
</comment>
<comment type="pathway">
    <text evidence="6">Cofactor biosynthesis; coenzyme A biosynthesis.</text>
</comment>
<dbReference type="EC" id="4.1.1.11" evidence="6"/>
<protein>
    <recommendedName>
        <fullName evidence="6">Probable L-tyrosine/L-aspartate decarboxylase</fullName>
        <shortName evidence="6">TDC/ADC</shortName>
        <ecNumber evidence="6">4.1.1.11</ecNumber>
        <ecNumber evidence="6">4.1.1.25</ecNumber>
    </recommendedName>
</protein>
<keyword evidence="2 6" id="KW-0210">Decarboxylase</keyword>
<comment type="pathway">
    <text evidence="6">Cofactor biosynthesis; methanofuran biosynthesis.</text>
</comment>
<dbReference type="EC" id="4.1.1.25" evidence="6"/>
<dbReference type="NCBIfam" id="TIGR03812">
    <property type="entry name" value="tyr_de_CO2_Arch"/>
    <property type="match status" value="1"/>
</dbReference>
<dbReference type="Gene3D" id="3.40.640.10">
    <property type="entry name" value="Type I PLP-dependent aspartate aminotransferase-like (Major domain)"/>
    <property type="match status" value="1"/>
</dbReference>
<dbReference type="PANTHER" id="PTHR42735">
    <property type="match status" value="1"/>
</dbReference>
<dbReference type="Pfam" id="PF00282">
    <property type="entry name" value="Pyridoxal_deC"/>
    <property type="match status" value="1"/>
</dbReference>
<sequence>MRREEMREVGCPEEDLFSFLLSRWQEDLGYRNILSSMCTPPHPVAARAHAMFLETNLGDPGLFPGTAALEELLVERLGALMHHPKAGGYATSGGTESNIQALRIAKKLRPTTSPNVVVPASSHFSFQKACDILGLEMRAAPLDARFRMDTEALDGLVDRNTVCLVGIVGTTEYGMVDPIAALSDVAEDRDTFLHVDAAFGGMVVPFLDRPVPFDFRLPGVASISVDPHKMGMSTIPAGCLLTRDPSCFSHLNVETPYLTVKRECTLAGTRPGASVAAAFAVLEYLGMDGMRAVVAGCMENTRRLIEGMETLGYPRAVTPDVNVATFSCDRVPAGWRVSTTRNGHMRIVCMPHVTRDVIEAFLKDMSDTNA</sequence>
<dbReference type="Gene3D" id="3.90.1150.10">
    <property type="entry name" value="Aspartate Aminotransferase, domain 1"/>
    <property type="match status" value="1"/>
</dbReference>
<dbReference type="Proteomes" id="UP000054323">
    <property type="component" value="Unassembled WGS sequence"/>
</dbReference>
<dbReference type="GO" id="GO:0015937">
    <property type="term" value="P:coenzyme A biosynthetic process"/>
    <property type="evidence" value="ECO:0007669"/>
    <property type="project" value="UniProtKB-UniRule"/>
</dbReference>
<organism evidence="8 10">
    <name type="scientific">Methanoculleus marisnigri</name>
    <dbReference type="NCBI Taxonomy" id="2198"/>
    <lineage>
        <taxon>Archaea</taxon>
        <taxon>Methanobacteriati</taxon>
        <taxon>Methanobacteriota</taxon>
        <taxon>Stenosarchaea group</taxon>
        <taxon>Methanomicrobia</taxon>
        <taxon>Methanomicrobiales</taxon>
        <taxon>Methanomicrobiaceae</taxon>
        <taxon>Methanoculleus</taxon>
    </lineage>
</organism>
<comment type="catalytic activity">
    <reaction evidence="6">
        <text>L-tyrosine + H(+) = tyramine + CO2</text>
        <dbReference type="Rhea" id="RHEA:14345"/>
        <dbReference type="ChEBI" id="CHEBI:15378"/>
        <dbReference type="ChEBI" id="CHEBI:16526"/>
        <dbReference type="ChEBI" id="CHEBI:58315"/>
        <dbReference type="ChEBI" id="CHEBI:327995"/>
        <dbReference type="EC" id="4.1.1.25"/>
    </reaction>
</comment>
<evidence type="ECO:0000313" key="10">
    <source>
        <dbReference type="Proteomes" id="UP000054323"/>
    </source>
</evidence>
<comment type="caution">
    <text evidence="8">The sequence shown here is derived from an EMBL/GenBank/DDBJ whole genome shotgun (WGS) entry which is preliminary data.</text>
</comment>
<dbReference type="InterPro" id="IPR002129">
    <property type="entry name" value="PyrdxlP-dep_de-COase"/>
</dbReference>
<proteinExistence type="inferred from homology"/>
<evidence type="ECO:0000256" key="3">
    <source>
        <dbReference type="ARBA" id="ARBA00022898"/>
    </source>
</evidence>
<dbReference type="UniPathway" id="UPA00080"/>